<evidence type="ECO:0000313" key="3">
    <source>
        <dbReference type="EMBL" id="TQN31332.1"/>
    </source>
</evidence>
<protein>
    <submittedName>
        <fullName evidence="3">Uncharacterized protein</fullName>
    </submittedName>
</protein>
<gene>
    <name evidence="3" type="ORF">FHX37_1233</name>
</gene>
<evidence type="ECO:0000259" key="2">
    <source>
        <dbReference type="Pfam" id="PF21531"/>
    </source>
</evidence>
<dbReference type="OrthoDB" id="3784042at2"/>
<sequence>MTRNDRDTDALVGEWLPIGAAAKKLNVSPNRIKQFIREHKLLGVQRGGELAIPAAFVVNGNILKGLPGTLTLLSDCGLTTDEALRWLFTSDDSLPGSPIEALTEDRGTEVRRRAQALV</sequence>
<comment type="caution">
    <text evidence="3">The sequence shown here is derived from an EMBL/GenBank/DDBJ whole genome shotgun (WGS) entry which is preliminary data.</text>
</comment>
<reference evidence="3 4" key="1">
    <citation type="submission" date="2019-06" db="EMBL/GenBank/DDBJ databases">
        <title>Sequencing the genomes of 1000 actinobacteria strains.</title>
        <authorList>
            <person name="Klenk H.-P."/>
        </authorList>
    </citation>
    <scope>NUCLEOTIDE SEQUENCE [LARGE SCALE GENOMIC DNA]</scope>
    <source>
        <strain evidence="3 4">DSM 45015</strain>
    </source>
</reference>
<dbReference type="Pfam" id="PF18367">
    <property type="entry name" value="Rv2175c_C"/>
    <property type="match status" value="1"/>
</dbReference>
<dbReference type="RefSeq" id="WP_141922597.1">
    <property type="nucleotide sequence ID" value="NZ_VFQC01000001.1"/>
</dbReference>
<name>A0A543NHL6_9ACTN</name>
<proteinExistence type="predicted"/>
<evidence type="ECO:0000259" key="1">
    <source>
        <dbReference type="Pfam" id="PF18367"/>
    </source>
</evidence>
<keyword evidence="4" id="KW-1185">Reference proteome</keyword>
<dbReference type="InterPro" id="IPR041098">
    <property type="entry name" value="Rv2175c_C"/>
</dbReference>
<evidence type="ECO:0000313" key="4">
    <source>
        <dbReference type="Proteomes" id="UP000317422"/>
    </source>
</evidence>
<dbReference type="GO" id="GO:0003677">
    <property type="term" value="F:DNA binding"/>
    <property type="evidence" value="ECO:0007669"/>
    <property type="project" value="InterPro"/>
</dbReference>
<organism evidence="3 4">
    <name type="scientific">Haloactinospora alba</name>
    <dbReference type="NCBI Taxonomy" id="405555"/>
    <lineage>
        <taxon>Bacteria</taxon>
        <taxon>Bacillati</taxon>
        <taxon>Actinomycetota</taxon>
        <taxon>Actinomycetes</taxon>
        <taxon>Streptosporangiales</taxon>
        <taxon>Nocardiopsidaceae</taxon>
        <taxon>Haloactinospora</taxon>
    </lineage>
</organism>
<accession>A0A543NHL6</accession>
<dbReference type="AlphaFoldDB" id="A0A543NHL6"/>
<dbReference type="EMBL" id="VFQC01000001">
    <property type="protein sequence ID" value="TQN31332.1"/>
    <property type="molecule type" value="Genomic_DNA"/>
</dbReference>
<dbReference type="Proteomes" id="UP000317422">
    <property type="component" value="Unassembled WGS sequence"/>
</dbReference>
<feature type="domain" description="DNA-binding protein Rv2175c wHTH" evidence="2">
    <location>
        <begin position="14"/>
        <end position="56"/>
    </location>
</feature>
<dbReference type="InterPro" id="IPR048576">
    <property type="entry name" value="Rv2175c_wHTH"/>
</dbReference>
<feature type="domain" description="Rv2175c C-terminal" evidence="1">
    <location>
        <begin position="64"/>
        <end position="117"/>
    </location>
</feature>
<dbReference type="Pfam" id="PF21531">
    <property type="entry name" value="Rv2175c_wHTH"/>
    <property type="match status" value="1"/>
</dbReference>